<keyword evidence="1" id="KW-0472">Membrane</keyword>
<proteinExistence type="predicted"/>
<keyword evidence="1" id="KW-0812">Transmembrane</keyword>
<organism evidence="2">
    <name type="scientific">Solanum chacoense</name>
    <name type="common">Chaco potato</name>
    <dbReference type="NCBI Taxonomy" id="4108"/>
    <lineage>
        <taxon>Eukaryota</taxon>
        <taxon>Viridiplantae</taxon>
        <taxon>Streptophyta</taxon>
        <taxon>Embryophyta</taxon>
        <taxon>Tracheophyta</taxon>
        <taxon>Spermatophyta</taxon>
        <taxon>Magnoliopsida</taxon>
        <taxon>eudicotyledons</taxon>
        <taxon>Gunneridae</taxon>
        <taxon>Pentapetalae</taxon>
        <taxon>asterids</taxon>
        <taxon>lamiids</taxon>
        <taxon>Solanales</taxon>
        <taxon>Solanaceae</taxon>
        <taxon>Solanoideae</taxon>
        <taxon>Solaneae</taxon>
        <taxon>Solanum</taxon>
    </lineage>
</organism>
<keyword evidence="1" id="KW-1133">Transmembrane helix</keyword>
<protein>
    <submittedName>
        <fullName evidence="2">Putative ovule protein</fullName>
    </submittedName>
</protein>
<dbReference type="EMBL" id="GEDG01030041">
    <property type="protein sequence ID" value="JAP12158.1"/>
    <property type="molecule type" value="Transcribed_RNA"/>
</dbReference>
<dbReference type="AlphaFoldDB" id="A0A0V0GVM6"/>
<sequence length="65" mass="7305">SLVVHLLFLTASAYSNPFSVFRCINVSVLFLLALMKFVILKAMSNHPELKEHSGMMLLLSFSLAY</sequence>
<feature type="non-terminal residue" evidence="2">
    <location>
        <position position="1"/>
    </location>
</feature>
<reference evidence="2" key="1">
    <citation type="submission" date="2015-12" db="EMBL/GenBank/DDBJ databases">
        <title>Gene expression during late stages of embryo sac development: a critical building block for successful pollen-pistil interactions.</title>
        <authorList>
            <person name="Liu Y."/>
            <person name="Joly V."/>
            <person name="Sabar M."/>
            <person name="Matton D.P."/>
        </authorList>
    </citation>
    <scope>NUCLEOTIDE SEQUENCE</scope>
</reference>
<name>A0A0V0GVM6_SOLCH</name>
<evidence type="ECO:0000256" key="1">
    <source>
        <dbReference type="SAM" id="Phobius"/>
    </source>
</evidence>
<evidence type="ECO:0000313" key="2">
    <source>
        <dbReference type="EMBL" id="JAP12158.1"/>
    </source>
</evidence>
<accession>A0A0V0GVM6</accession>
<feature type="transmembrane region" description="Helical" evidence="1">
    <location>
        <begin position="23"/>
        <end position="40"/>
    </location>
</feature>